<evidence type="ECO:0000313" key="1">
    <source>
        <dbReference type="EMBL" id="PYE45819.1"/>
    </source>
</evidence>
<name>A0A2V4V299_PAEBA</name>
<evidence type="ECO:0000313" key="2">
    <source>
        <dbReference type="EMBL" id="QKS57096.1"/>
    </source>
</evidence>
<dbReference type="EMBL" id="CP054614">
    <property type="protein sequence ID" value="QKS57096.1"/>
    <property type="molecule type" value="Genomic_DNA"/>
</dbReference>
<reference evidence="1 3" key="1">
    <citation type="submission" date="2018-06" db="EMBL/GenBank/DDBJ databases">
        <title>Genomic Encyclopedia of Type Strains, Phase III (KMG-III): the genomes of soil and plant-associated and newly described type strains.</title>
        <authorList>
            <person name="Whitman W."/>
        </authorList>
    </citation>
    <scope>NUCLEOTIDE SEQUENCE [LARGE SCALE GENOMIC DNA]</scope>
    <source>
        <strain evidence="1 3">CECT 7022</strain>
    </source>
</reference>
<keyword evidence="4" id="KW-1185">Reference proteome</keyword>
<reference evidence="2 4" key="2">
    <citation type="submission" date="2020-06" db="EMBL/GenBank/DDBJ databases">
        <title>Complete genome of Paenibacillus barcinonensis KACC11450.</title>
        <authorList>
            <person name="Kim M."/>
            <person name="Park Y.-J."/>
            <person name="Shin J.-H."/>
        </authorList>
    </citation>
    <scope>NUCLEOTIDE SEQUENCE [LARGE SCALE GENOMIC DNA]</scope>
    <source>
        <strain evidence="2 4">KACC11450</strain>
    </source>
</reference>
<accession>A0A2V4V299</accession>
<organism evidence="1 3">
    <name type="scientific">Paenibacillus barcinonensis</name>
    <dbReference type="NCBI Taxonomy" id="198119"/>
    <lineage>
        <taxon>Bacteria</taxon>
        <taxon>Bacillati</taxon>
        <taxon>Bacillota</taxon>
        <taxon>Bacilli</taxon>
        <taxon>Bacillales</taxon>
        <taxon>Paenibacillaceae</taxon>
        <taxon>Paenibacillus</taxon>
    </lineage>
</organism>
<proteinExistence type="predicted"/>
<evidence type="ECO:0000313" key="4">
    <source>
        <dbReference type="Proteomes" id="UP000509327"/>
    </source>
</evidence>
<dbReference type="EMBL" id="QJSW01000016">
    <property type="protein sequence ID" value="PYE45819.1"/>
    <property type="molecule type" value="Genomic_DNA"/>
</dbReference>
<sequence length="138" mass="15776">MEPVAVLTDGERCINYEEIIQLIMDWIDVAPSDSVKETGRGDWEKSRYCIVDYRNAEQAVAAAKAIRAFVPDIPVLVLTDFQSSIRKRHLQQITGTGAVKMVLWDEQHPHQLERSIERWLHTLEYGSPVTMPSVLSLR</sequence>
<gene>
    <name evidence="1" type="ORF">DFQ00_11655</name>
    <name evidence="2" type="ORF">HUB98_12730</name>
</gene>
<dbReference type="OrthoDB" id="2659743at2"/>
<evidence type="ECO:0000313" key="3">
    <source>
        <dbReference type="Proteomes" id="UP000247790"/>
    </source>
</evidence>
<dbReference type="Proteomes" id="UP000509327">
    <property type="component" value="Chromosome"/>
</dbReference>
<dbReference type="Proteomes" id="UP000247790">
    <property type="component" value="Unassembled WGS sequence"/>
</dbReference>
<protein>
    <submittedName>
        <fullName evidence="1">Uncharacterized protein</fullName>
    </submittedName>
</protein>
<dbReference type="AlphaFoldDB" id="A0A2V4V299"/>
<dbReference type="RefSeq" id="WP_110898384.1">
    <property type="nucleotide sequence ID" value="NZ_CP054614.1"/>
</dbReference>